<proteinExistence type="predicted"/>
<sequence length="80" mass="9207">MNASSSKPAHLATTYSAATSFLQDDKRVPHRLAHSRLGRVRPWRRTYVIEAICWWDLREVLPGRVHPVDAHPARLTRLPL</sequence>
<gene>
    <name evidence="1" type="ORF">SAZU_3073</name>
</gene>
<evidence type="ECO:0000313" key="2">
    <source>
        <dbReference type="Proteomes" id="UP000053859"/>
    </source>
</evidence>
<reference evidence="1" key="1">
    <citation type="journal article" date="2015" name="Genome Announc.">
        <title>Draft Genome Sequence of Thiostrepton-Producing Streptomyces azureus ATCC 14921.</title>
        <authorList>
            <person name="Sakihara K."/>
            <person name="Maeda J."/>
            <person name="Tashiro K."/>
            <person name="Fujino Y."/>
            <person name="Kuhara S."/>
            <person name="Ohshima T."/>
            <person name="Ogata S."/>
            <person name="Doi K."/>
        </authorList>
    </citation>
    <scope>NUCLEOTIDE SEQUENCE [LARGE SCALE GENOMIC DNA]</scope>
    <source>
        <strain evidence="1">ATCC14921</strain>
    </source>
</reference>
<protein>
    <submittedName>
        <fullName evidence="1">Putative RNA pyrophosphohydrolase</fullName>
    </submittedName>
</protein>
<keyword evidence="1" id="KW-0378">Hydrolase</keyword>
<dbReference type="PATRIC" id="fig|146537.3.peg.3241"/>
<organism evidence="1 2">
    <name type="scientific">Streptomyces azureus</name>
    <dbReference type="NCBI Taxonomy" id="146537"/>
    <lineage>
        <taxon>Bacteria</taxon>
        <taxon>Bacillati</taxon>
        <taxon>Actinomycetota</taxon>
        <taxon>Actinomycetes</taxon>
        <taxon>Kitasatosporales</taxon>
        <taxon>Streptomycetaceae</taxon>
        <taxon>Streptomyces</taxon>
    </lineage>
</organism>
<dbReference type="Proteomes" id="UP000053859">
    <property type="component" value="Unassembled WGS sequence"/>
</dbReference>
<dbReference type="GO" id="GO:0016787">
    <property type="term" value="F:hydrolase activity"/>
    <property type="evidence" value="ECO:0007669"/>
    <property type="project" value="UniProtKB-KW"/>
</dbReference>
<dbReference type="RefSeq" id="WP_059417484.1">
    <property type="nucleotide sequence ID" value="NZ_DF968254.1"/>
</dbReference>
<evidence type="ECO:0000313" key="1">
    <source>
        <dbReference type="EMBL" id="GAP48246.1"/>
    </source>
</evidence>
<dbReference type="AlphaFoldDB" id="A0A0K8PK44"/>
<name>A0A0K8PK44_STRAJ</name>
<dbReference type="OrthoDB" id="9804442at2"/>
<keyword evidence="2" id="KW-1185">Reference proteome</keyword>
<dbReference type="EMBL" id="DF968254">
    <property type="protein sequence ID" value="GAP48246.1"/>
    <property type="molecule type" value="Genomic_DNA"/>
</dbReference>
<accession>A0A0K8PK44</accession>